<gene>
    <name evidence="2" type="ORF">ACTOB_006452</name>
</gene>
<accession>A0ABY8WBG2</accession>
<keyword evidence="3" id="KW-1185">Reference proteome</keyword>
<reference evidence="2 3" key="1">
    <citation type="submission" date="2023-06" db="EMBL/GenBank/DDBJ databases">
        <authorList>
            <person name="Yushchuk O."/>
            <person name="Binda E."/>
            <person name="Ruckert-Reed C."/>
            <person name="Fedorenko V."/>
            <person name="Kalinowski J."/>
            <person name="Marinelli F."/>
        </authorList>
    </citation>
    <scope>NUCLEOTIDE SEQUENCE [LARGE SCALE GENOMIC DNA]</scope>
    <source>
        <strain evidence="2 3">NRRL 3884</strain>
    </source>
</reference>
<protein>
    <submittedName>
        <fullName evidence="2">Uncharacterized protein</fullName>
    </submittedName>
</protein>
<dbReference type="EMBL" id="CP126980">
    <property type="protein sequence ID" value="WIM94428.1"/>
    <property type="molecule type" value="Genomic_DNA"/>
</dbReference>
<proteinExistence type="predicted"/>
<feature type="chain" id="PRO_5046801838" evidence="1">
    <location>
        <begin position="31"/>
        <end position="51"/>
    </location>
</feature>
<feature type="signal peptide" evidence="1">
    <location>
        <begin position="1"/>
        <end position="30"/>
    </location>
</feature>
<sequence length="51" mass="4961">MRELSRVGARLVLAAAALAVAFIGVGAAHAGTPATQTSVAGAAVSGDWPWG</sequence>
<dbReference type="Proteomes" id="UP001240150">
    <property type="component" value="Chromosome"/>
</dbReference>
<organism evidence="2 3">
    <name type="scientific">Actinoplanes oblitus</name>
    <dbReference type="NCBI Taxonomy" id="3040509"/>
    <lineage>
        <taxon>Bacteria</taxon>
        <taxon>Bacillati</taxon>
        <taxon>Actinomycetota</taxon>
        <taxon>Actinomycetes</taxon>
        <taxon>Micromonosporales</taxon>
        <taxon>Micromonosporaceae</taxon>
        <taxon>Actinoplanes</taxon>
    </lineage>
</organism>
<evidence type="ECO:0000313" key="3">
    <source>
        <dbReference type="Proteomes" id="UP001240150"/>
    </source>
</evidence>
<evidence type="ECO:0000313" key="2">
    <source>
        <dbReference type="EMBL" id="WIM94428.1"/>
    </source>
</evidence>
<dbReference type="RefSeq" id="WP_284915631.1">
    <property type="nucleotide sequence ID" value="NZ_CP126980.1"/>
</dbReference>
<name>A0ABY8WBG2_9ACTN</name>
<keyword evidence="1" id="KW-0732">Signal</keyword>
<evidence type="ECO:0000256" key="1">
    <source>
        <dbReference type="SAM" id="SignalP"/>
    </source>
</evidence>